<gene>
    <name evidence="2" type="ORF">LCGC14_1565100</name>
</gene>
<comment type="caution">
    <text evidence="2">The sequence shown here is derived from an EMBL/GenBank/DDBJ whole genome shotgun (WGS) entry which is preliminary data.</text>
</comment>
<evidence type="ECO:0000313" key="2">
    <source>
        <dbReference type="EMBL" id="KKM34722.1"/>
    </source>
</evidence>
<keyword evidence="1" id="KW-0472">Membrane</keyword>
<feature type="transmembrane region" description="Helical" evidence="1">
    <location>
        <begin position="63"/>
        <end position="89"/>
    </location>
</feature>
<accession>A0A0F9ILA2</accession>
<name>A0A0F9ILA2_9ZZZZ</name>
<reference evidence="2" key="1">
    <citation type="journal article" date="2015" name="Nature">
        <title>Complex archaea that bridge the gap between prokaryotes and eukaryotes.</title>
        <authorList>
            <person name="Spang A."/>
            <person name="Saw J.H."/>
            <person name="Jorgensen S.L."/>
            <person name="Zaremba-Niedzwiedzka K."/>
            <person name="Martijn J."/>
            <person name="Lind A.E."/>
            <person name="van Eijk R."/>
            <person name="Schleper C."/>
            <person name="Guy L."/>
            <person name="Ettema T.J."/>
        </authorList>
    </citation>
    <scope>NUCLEOTIDE SEQUENCE</scope>
</reference>
<proteinExistence type="predicted"/>
<organism evidence="2">
    <name type="scientific">marine sediment metagenome</name>
    <dbReference type="NCBI Taxonomy" id="412755"/>
    <lineage>
        <taxon>unclassified sequences</taxon>
        <taxon>metagenomes</taxon>
        <taxon>ecological metagenomes</taxon>
    </lineage>
</organism>
<protein>
    <submittedName>
        <fullName evidence="2">Uncharacterized protein</fullName>
    </submittedName>
</protein>
<evidence type="ECO:0000256" key="1">
    <source>
        <dbReference type="SAM" id="Phobius"/>
    </source>
</evidence>
<dbReference type="AlphaFoldDB" id="A0A0F9ILA2"/>
<dbReference type="EMBL" id="LAZR01012132">
    <property type="protein sequence ID" value="KKM34722.1"/>
    <property type="molecule type" value="Genomic_DNA"/>
</dbReference>
<sequence>MTGNEVILFVLIWAITDRIREIAIFEGWESRFKGRWWDRFYTPTVPTWWLFRDGYHTFKNLPVLFLFVMTWYVFGLWPTGLAVVGAWAVGQFVGLAFRKEEG</sequence>
<keyword evidence="1" id="KW-1133">Transmembrane helix</keyword>
<keyword evidence="1" id="KW-0812">Transmembrane</keyword>